<evidence type="ECO:0000256" key="1">
    <source>
        <dbReference type="SAM" id="Phobius"/>
    </source>
</evidence>
<organism evidence="2 3">
    <name type="scientific">Novosphingobium album</name>
    <name type="common">ex Hu et al. 2023</name>
    <dbReference type="NCBI Taxonomy" id="2930093"/>
    <lineage>
        <taxon>Bacteria</taxon>
        <taxon>Pseudomonadati</taxon>
        <taxon>Pseudomonadota</taxon>
        <taxon>Alphaproteobacteria</taxon>
        <taxon>Sphingomonadales</taxon>
        <taxon>Sphingomonadaceae</taxon>
        <taxon>Novosphingobium</taxon>
    </lineage>
</organism>
<keyword evidence="1" id="KW-0472">Membrane</keyword>
<keyword evidence="3" id="KW-1185">Reference proteome</keyword>
<keyword evidence="1" id="KW-0812">Transmembrane</keyword>
<comment type="caution">
    <text evidence="2">The sequence shown here is derived from an EMBL/GenBank/DDBJ whole genome shotgun (WGS) entry which is preliminary data.</text>
</comment>
<dbReference type="RefSeq" id="WP_243996254.1">
    <property type="nucleotide sequence ID" value="NZ_JALHLE010000043.1"/>
</dbReference>
<protein>
    <recommendedName>
        <fullName evidence="4">MFS transporter</fullName>
    </recommendedName>
</protein>
<sequence length="47" mass="5064">MDARPILGLVLIGLMYLDLQVGLIDAIGRALLAPLAVKPAQQHSELR</sequence>
<reference evidence="2" key="1">
    <citation type="submission" date="2022-03" db="EMBL/GenBank/DDBJ databases">
        <title>Identification of a novel bacterium isolated from mangrove sediments.</title>
        <authorList>
            <person name="Pan X."/>
        </authorList>
    </citation>
    <scope>NUCLEOTIDE SEQUENCE</scope>
    <source>
        <strain evidence="2">B2580</strain>
    </source>
</reference>
<dbReference type="Proteomes" id="UP001162880">
    <property type="component" value="Unassembled WGS sequence"/>
</dbReference>
<gene>
    <name evidence="2" type="ORF">MTR64_19725</name>
</gene>
<evidence type="ECO:0000313" key="2">
    <source>
        <dbReference type="EMBL" id="MCJ2180807.1"/>
    </source>
</evidence>
<name>A0ABT0B6V2_9SPHN</name>
<keyword evidence="1" id="KW-1133">Transmembrane helix</keyword>
<dbReference type="EMBL" id="JALHLE010000043">
    <property type="protein sequence ID" value="MCJ2180807.1"/>
    <property type="molecule type" value="Genomic_DNA"/>
</dbReference>
<evidence type="ECO:0008006" key="4">
    <source>
        <dbReference type="Google" id="ProtNLM"/>
    </source>
</evidence>
<feature type="transmembrane region" description="Helical" evidence="1">
    <location>
        <begin position="6"/>
        <end position="28"/>
    </location>
</feature>
<evidence type="ECO:0000313" key="3">
    <source>
        <dbReference type="Proteomes" id="UP001162880"/>
    </source>
</evidence>
<proteinExistence type="predicted"/>
<accession>A0ABT0B6V2</accession>